<dbReference type="InterPro" id="IPR008300">
    <property type="entry name" value="PTAC"/>
</dbReference>
<keyword evidence="12" id="KW-1185">Reference proteome</keyword>
<evidence type="ECO:0000256" key="10">
    <source>
        <dbReference type="PIRNR" id="PIRNR010130"/>
    </source>
</evidence>
<keyword evidence="8 10" id="KW-0012">Acyltransferase</keyword>
<comment type="catalytic activity">
    <reaction evidence="9 10">
        <text>propanoyl-CoA + phosphate = propanoyl phosphate + CoA</text>
        <dbReference type="Rhea" id="RHEA:28046"/>
        <dbReference type="ChEBI" id="CHEBI:43474"/>
        <dbReference type="ChEBI" id="CHEBI:57287"/>
        <dbReference type="ChEBI" id="CHEBI:57392"/>
        <dbReference type="ChEBI" id="CHEBI:58933"/>
        <dbReference type="EC" id="2.3.1.222"/>
    </reaction>
</comment>
<name>A0ABU3NW00_9FIRM</name>
<comment type="similarity">
    <text evidence="2 10">Belongs to the PduL family.</text>
</comment>
<evidence type="ECO:0000256" key="1">
    <source>
        <dbReference type="ARBA" id="ARBA00001947"/>
    </source>
</evidence>
<dbReference type="EMBL" id="JAUOZS010000001">
    <property type="protein sequence ID" value="MDT8901003.1"/>
    <property type="molecule type" value="Genomic_DNA"/>
</dbReference>
<evidence type="ECO:0000256" key="2">
    <source>
        <dbReference type="ARBA" id="ARBA00007342"/>
    </source>
</evidence>
<comment type="cofactor">
    <cofactor evidence="1">
        <name>Zn(2+)</name>
        <dbReference type="ChEBI" id="CHEBI:29105"/>
    </cofactor>
</comment>
<dbReference type="EC" id="2.3.1.222" evidence="3 10"/>
<comment type="function">
    <text evidence="10">Involved in 1,2-propanediol (1,2-PD) degradation by catalyzing the conversion of propanoyl-CoA to propanoyl-phosphate.</text>
</comment>
<dbReference type="Pfam" id="PF06130">
    <property type="entry name" value="PTAC"/>
    <property type="match status" value="1"/>
</dbReference>
<dbReference type="Proteomes" id="UP001254848">
    <property type="component" value="Unassembled WGS sequence"/>
</dbReference>
<evidence type="ECO:0000256" key="3">
    <source>
        <dbReference type="ARBA" id="ARBA00012206"/>
    </source>
</evidence>
<dbReference type="PIRSF" id="PIRSF010130">
    <property type="entry name" value="PduL"/>
    <property type="match status" value="1"/>
</dbReference>
<dbReference type="PANTHER" id="PTHR39453">
    <property type="entry name" value="PHOSPHATE PROPANOYLTRANSFERASE"/>
    <property type="match status" value="1"/>
</dbReference>
<keyword evidence="5 10" id="KW-0808">Transferase</keyword>
<dbReference type="NCBIfam" id="NF011652">
    <property type="entry name" value="PRK15070.1"/>
    <property type="match status" value="1"/>
</dbReference>
<reference evidence="11 12" key="1">
    <citation type="submission" date="2023-07" db="EMBL/GenBank/DDBJ databases">
        <title>The novel representative of Negativicutes class, Anaeroselena agilis gen. nov. sp. nov.</title>
        <authorList>
            <person name="Prokofeva M.I."/>
            <person name="Elcheninov A.G."/>
            <person name="Klyukina A."/>
            <person name="Kublanov I.V."/>
            <person name="Frolov E.N."/>
            <person name="Podosokorskaya O.A."/>
        </authorList>
    </citation>
    <scope>NUCLEOTIDE SEQUENCE [LARGE SCALE GENOMIC DNA]</scope>
    <source>
        <strain evidence="11 12">4137-cl</strain>
    </source>
</reference>
<sequence>MPGKLVPVGISARHVHVCQEHLDVLFGVGHKLTPYKDLYQIGYYAAEETVDLVTAKGTLKKVRILGPERKTSQVEISRSDALKLGISVPVRDSGDLDGSPPITLVGPRGSVTLPKGVIAAWRHIHMDPADAAAFGVKDRAYVRVKCLNATRPLIFENVLVRVLEGWLLEMHLDTDEANAAMLNNGDRVEIL</sequence>
<evidence type="ECO:0000256" key="5">
    <source>
        <dbReference type="ARBA" id="ARBA00022679"/>
    </source>
</evidence>
<evidence type="ECO:0000313" key="12">
    <source>
        <dbReference type="Proteomes" id="UP001254848"/>
    </source>
</evidence>
<keyword evidence="6" id="KW-0479">Metal-binding</keyword>
<evidence type="ECO:0000256" key="4">
    <source>
        <dbReference type="ARBA" id="ARBA00020837"/>
    </source>
</evidence>
<organism evidence="11 12">
    <name type="scientific">Anaeroselena agilis</name>
    <dbReference type="NCBI Taxonomy" id="3063788"/>
    <lineage>
        <taxon>Bacteria</taxon>
        <taxon>Bacillati</taxon>
        <taxon>Bacillota</taxon>
        <taxon>Negativicutes</taxon>
        <taxon>Acetonemataceae</taxon>
        <taxon>Anaeroselena</taxon>
    </lineage>
</organism>
<proteinExistence type="inferred from homology"/>
<evidence type="ECO:0000256" key="7">
    <source>
        <dbReference type="ARBA" id="ARBA00022833"/>
    </source>
</evidence>
<gene>
    <name evidence="11" type="ORF">Q4T40_07125</name>
</gene>
<dbReference type="PANTHER" id="PTHR39453:SF1">
    <property type="entry name" value="PHOSPHATE PROPANOYLTRANSFERASE"/>
    <property type="match status" value="1"/>
</dbReference>
<comment type="pathway">
    <text evidence="10">Polyol metabolism; 1,2-propanediol degradation.</text>
</comment>
<evidence type="ECO:0000256" key="9">
    <source>
        <dbReference type="ARBA" id="ARBA00047589"/>
    </source>
</evidence>
<dbReference type="RefSeq" id="WP_413779532.1">
    <property type="nucleotide sequence ID" value="NZ_JAUOZS010000001.1"/>
</dbReference>
<protein>
    <recommendedName>
        <fullName evidence="4 10">Phosphate propanoyltransferase</fullName>
        <ecNumber evidence="3 10">2.3.1.222</ecNumber>
    </recommendedName>
</protein>
<comment type="caution">
    <text evidence="11">The sequence shown here is derived from an EMBL/GenBank/DDBJ whole genome shotgun (WGS) entry which is preliminary data.</text>
</comment>
<evidence type="ECO:0000256" key="8">
    <source>
        <dbReference type="ARBA" id="ARBA00023315"/>
    </source>
</evidence>
<keyword evidence="7" id="KW-0862">Zinc</keyword>
<evidence type="ECO:0000313" key="11">
    <source>
        <dbReference type="EMBL" id="MDT8901003.1"/>
    </source>
</evidence>
<evidence type="ECO:0000256" key="6">
    <source>
        <dbReference type="ARBA" id="ARBA00022723"/>
    </source>
</evidence>
<accession>A0ABU3NW00</accession>